<keyword evidence="4 9" id="KW-0812">Transmembrane</keyword>
<keyword evidence="2" id="KW-0813">Transport</keyword>
<evidence type="ECO:0000256" key="3">
    <source>
        <dbReference type="ARBA" id="ARBA00022475"/>
    </source>
</evidence>
<evidence type="ECO:0000256" key="2">
    <source>
        <dbReference type="ARBA" id="ARBA00022448"/>
    </source>
</evidence>
<dbReference type="PROSITE" id="PS00211">
    <property type="entry name" value="ABC_TRANSPORTER_1"/>
    <property type="match status" value="1"/>
</dbReference>
<dbReference type="eggNOG" id="COG1132">
    <property type="taxonomic scope" value="Bacteria"/>
</dbReference>
<dbReference type="InterPro" id="IPR039421">
    <property type="entry name" value="Type_1_exporter"/>
</dbReference>
<accession>A8F3P8</accession>
<dbReference type="PROSITE" id="PS50893">
    <property type="entry name" value="ABC_TRANSPORTER_2"/>
    <property type="match status" value="1"/>
</dbReference>
<evidence type="ECO:0000256" key="6">
    <source>
        <dbReference type="ARBA" id="ARBA00022840"/>
    </source>
</evidence>
<reference evidence="12 13" key="1">
    <citation type="submission" date="2007-08" db="EMBL/GenBank/DDBJ databases">
        <title>Complete sequence of Thermotoga lettingae TMO.</title>
        <authorList>
            <consortium name="US DOE Joint Genome Institute"/>
            <person name="Copeland A."/>
            <person name="Lucas S."/>
            <person name="Lapidus A."/>
            <person name="Barry K."/>
            <person name="Glavina del Rio T."/>
            <person name="Dalin E."/>
            <person name="Tice H."/>
            <person name="Pitluck S."/>
            <person name="Foster B."/>
            <person name="Bruce D."/>
            <person name="Schmutz J."/>
            <person name="Larimer F."/>
            <person name="Land M."/>
            <person name="Hauser L."/>
            <person name="Kyrpides N."/>
            <person name="Mikhailova N."/>
            <person name="Nelson K."/>
            <person name="Gogarten J.P."/>
            <person name="Noll K."/>
            <person name="Richardson P."/>
        </authorList>
    </citation>
    <scope>NUCLEOTIDE SEQUENCE [LARGE SCALE GENOMIC DNA]</scope>
    <source>
        <strain evidence="13">ATCC BAA-301 / DSM 14385 / NBRC 107922 / TMO</strain>
    </source>
</reference>
<evidence type="ECO:0000256" key="7">
    <source>
        <dbReference type="ARBA" id="ARBA00022989"/>
    </source>
</evidence>
<dbReference type="GO" id="GO:0016887">
    <property type="term" value="F:ATP hydrolysis activity"/>
    <property type="evidence" value="ECO:0007669"/>
    <property type="project" value="InterPro"/>
</dbReference>
<feature type="transmembrane region" description="Helical" evidence="9">
    <location>
        <begin position="157"/>
        <end position="174"/>
    </location>
</feature>
<organism evidence="12 13">
    <name type="scientific">Pseudothermotoga lettingae (strain ATCC BAA-301 / DSM 14385 / NBRC 107922 / TMO)</name>
    <name type="common">Thermotoga lettingae</name>
    <dbReference type="NCBI Taxonomy" id="416591"/>
    <lineage>
        <taxon>Bacteria</taxon>
        <taxon>Thermotogati</taxon>
        <taxon>Thermotogota</taxon>
        <taxon>Thermotogae</taxon>
        <taxon>Thermotogales</taxon>
        <taxon>Thermotogaceae</taxon>
        <taxon>Pseudothermotoga</taxon>
    </lineage>
</organism>
<dbReference type="OrthoDB" id="40044at2"/>
<dbReference type="InterPro" id="IPR027417">
    <property type="entry name" value="P-loop_NTPase"/>
</dbReference>
<dbReference type="SUPFAM" id="SSF90123">
    <property type="entry name" value="ABC transporter transmembrane region"/>
    <property type="match status" value="1"/>
</dbReference>
<feature type="transmembrane region" description="Helical" evidence="9">
    <location>
        <begin position="133"/>
        <end position="151"/>
    </location>
</feature>
<evidence type="ECO:0000313" key="12">
    <source>
        <dbReference type="EMBL" id="ABV32782.1"/>
    </source>
</evidence>
<dbReference type="AlphaFoldDB" id="A8F3P8"/>
<protein>
    <submittedName>
        <fullName evidence="12">ABC transporter related</fullName>
    </submittedName>
</protein>
<dbReference type="InterPro" id="IPR036640">
    <property type="entry name" value="ABC1_TM_sf"/>
</dbReference>
<dbReference type="SMR" id="A8F3P8"/>
<keyword evidence="13" id="KW-1185">Reference proteome</keyword>
<name>A8F3P8_PSELT</name>
<dbReference type="Pfam" id="PF00664">
    <property type="entry name" value="ABC_membrane"/>
    <property type="match status" value="1"/>
</dbReference>
<evidence type="ECO:0000256" key="4">
    <source>
        <dbReference type="ARBA" id="ARBA00022692"/>
    </source>
</evidence>
<gene>
    <name evidence="12" type="ordered locus">Tlet_0212</name>
</gene>
<sequence>MKVFLRYLKPYWLSTVLAPLFMVIEVICDLAQPTLLARIVDEGIARGNLQLVWKTGIFMLLVALIGAVGGIGCTIFASHASQNFGADLRRNLFKKVLSFSITNVNKFHTSSLITRLTNDVTQLQNLVMMLLRIVVRGPLLFIGGILMAISINAHLSSIFIFLIPPIIFLFLWLTKKGDLLFRKIQDSVDRVNAVVRENLLGVRVVRAFRREEYEKENFHKNNELLKNSMIKAFSLIVFALPVFIFIVNAGTIGVLWFGGVLVKKNQMEVGNIIAYTNYLMQIMFSLMMIGNILNFVVRAGASAKRVLGVLDEQPAIHELQNALYVPEIKGRVDFEDVEFRYSGDTSPVLKNVNFSVKSGEVIAILGETGSGKTTLMNLIPRLIDVTSGDVKIDDSDVRVLKLQNLRKYIAAVPQETNLFSGTVKENLKWGKEDATDEEVIKAAKIAQIHDFIINLPQGYDSYVERGGRNFSGGQKQRLSIARALVRKPKILILDDCTSSVDPITERKILEGLREYTKGCTTFIITQKISTALLADRILTLQEGKMVGFGTHEDLLRNCRAYREIYESQLGNGMINDA</sequence>
<evidence type="ECO:0000256" key="5">
    <source>
        <dbReference type="ARBA" id="ARBA00022741"/>
    </source>
</evidence>
<dbReference type="HOGENOM" id="CLU_000604_84_4_0"/>
<dbReference type="FunFam" id="1.20.1560.10:FF:000040">
    <property type="entry name" value="Multidrug ABC transporter ATP-binding protein"/>
    <property type="match status" value="1"/>
</dbReference>
<evidence type="ECO:0000256" key="9">
    <source>
        <dbReference type="SAM" id="Phobius"/>
    </source>
</evidence>
<keyword evidence="8 9" id="KW-0472">Membrane</keyword>
<dbReference type="SMART" id="SM00382">
    <property type="entry name" value="AAA"/>
    <property type="match status" value="1"/>
</dbReference>
<dbReference type="CDD" id="cd18548">
    <property type="entry name" value="ABC_6TM_Tm287_like"/>
    <property type="match status" value="1"/>
</dbReference>
<dbReference type="GO" id="GO:0015421">
    <property type="term" value="F:ABC-type oligopeptide transporter activity"/>
    <property type="evidence" value="ECO:0007669"/>
    <property type="project" value="TreeGrafter"/>
</dbReference>
<evidence type="ECO:0000259" key="10">
    <source>
        <dbReference type="PROSITE" id="PS50893"/>
    </source>
</evidence>
<evidence type="ECO:0000256" key="8">
    <source>
        <dbReference type="ARBA" id="ARBA00023136"/>
    </source>
</evidence>
<dbReference type="InterPro" id="IPR017871">
    <property type="entry name" value="ABC_transporter-like_CS"/>
</dbReference>
<dbReference type="PANTHER" id="PTHR43394:SF1">
    <property type="entry name" value="ATP-BINDING CASSETTE SUB-FAMILY B MEMBER 10, MITOCHONDRIAL"/>
    <property type="match status" value="1"/>
</dbReference>
<dbReference type="RefSeq" id="WP_012002263.1">
    <property type="nucleotide sequence ID" value="NC_009828.1"/>
</dbReference>
<evidence type="ECO:0000259" key="11">
    <source>
        <dbReference type="PROSITE" id="PS50929"/>
    </source>
</evidence>
<feature type="transmembrane region" description="Helical" evidence="9">
    <location>
        <begin position="232"/>
        <end position="258"/>
    </location>
</feature>
<dbReference type="GO" id="GO:0005886">
    <property type="term" value="C:plasma membrane"/>
    <property type="evidence" value="ECO:0007669"/>
    <property type="project" value="UniProtKB-SubCell"/>
</dbReference>
<dbReference type="Pfam" id="PF00005">
    <property type="entry name" value="ABC_tran"/>
    <property type="match status" value="1"/>
</dbReference>
<feature type="domain" description="ABC transporter" evidence="10">
    <location>
        <begin position="332"/>
        <end position="567"/>
    </location>
</feature>
<feature type="transmembrane region" description="Helical" evidence="9">
    <location>
        <begin position="56"/>
        <end position="80"/>
    </location>
</feature>
<dbReference type="InterPro" id="IPR003439">
    <property type="entry name" value="ABC_transporter-like_ATP-bd"/>
</dbReference>
<evidence type="ECO:0000256" key="1">
    <source>
        <dbReference type="ARBA" id="ARBA00004651"/>
    </source>
</evidence>
<feature type="transmembrane region" description="Helical" evidence="9">
    <location>
        <begin position="12"/>
        <end position="36"/>
    </location>
</feature>
<dbReference type="PANTHER" id="PTHR43394">
    <property type="entry name" value="ATP-DEPENDENT PERMEASE MDL1, MITOCHONDRIAL"/>
    <property type="match status" value="1"/>
</dbReference>
<dbReference type="SUPFAM" id="SSF52540">
    <property type="entry name" value="P-loop containing nucleoside triphosphate hydrolases"/>
    <property type="match status" value="1"/>
</dbReference>
<dbReference type="GO" id="GO:0005524">
    <property type="term" value="F:ATP binding"/>
    <property type="evidence" value="ECO:0007669"/>
    <property type="project" value="UniProtKB-KW"/>
</dbReference>
<dbReference type="Gene3D" id="3.40.50.300">
    <property type="entry name" value="P-loop containing nucleotide triphosphate hydrolases"/>
    <property type="match status" value="1"/>
</dbReference>
<evidence type="ECO:0000313" key="13">
    <source>
        <dbReference type="Proteomes" id="UP000002016"/>
    </source>
</evidence>
<feature type="domain" description="ABC transmembrane type-1" evidence="11">
    <location>
        <begin position="16"/>
        <end position="298"/>
    </location>
</feature>
<dbReference type="PROSITE" id="PS50929">
    <property type="entry name" value="ABC_TM1F"/>
    <property type="match status" value="1"/>
</dbReference>
<dbReference type="STRING" id="416591.Tlet_0212"/>
<dbReference type="EMBL" id="CP000812">
    <property type="protein sequence ID" value="ABV32782.1"/>
    <property type="molecule type" value="Genomic_DNA"/>
</dbReference>
<keyword evidence="5" id="KW-0547">Nucleotide-binding</keyword>
<feature type="transmembrane region" description="Helical" evidence="9">
    <location>
        <begin position="278"/>
        <end position="297"/>
    </location>
</feature>
<reference evidence="12 13" key="2">
    <citation type="journal article" date="2009" name="Proc. Natl. Acad. Sci. U.S.A.">
        <title>On the chimeric nature, thermophilic origin, and phylogenetic placement of the Thermotogales.</title>
        <authorList>
            <person name="Zhaxybayeva O."/>
            <person name="Swithers K.S."/>
            <person name="Lapierre P."/>
            <person name="Fournier G.P."/>
            <person name="Bickhart D.M."/>
            <person name="DeBoy R.T."/>
            <person name="Nelson K.E."/>
            <person name="Nesbo C.L."/>
            <person name="Doolittle W.F."/>
            <person name="Gogarten J.P."/>
            <person name="Noll K.M."/>
        </authorList>
    </citation>
    <scope>NUCLEOTIDE SEQUENCE [LARGE SCALE GENOMIC DNA]</scope>
    <source>
        <strain evidence="13">ATCC BAA-301 / DSM 14385 / NBRC 107922 / TMO</strain>
    </source>
</reference>
<dbReference type="Proteomes" id="UP000002016">
    <property type="component" value="Chromosome"/>
</dbReference>
<dbReference type="InterPro" id="IPR003593">
    <property type="entry name" value="AAA+_ATPase"/>
</dbReference>
<comment type="subcellular location">
    <subcellularLocation>
        <location evidence="1">Cell membrane</location>
        <topology evidence="1">Multi-pass membrane protein</topology>
    </subcellularLocation>
</comment>
<keyword evidence="7 9" id="KW-1133">Transmembrane helix</keyword>
<dbReference type="Gene3D" id="1.20.1560.10">
    <property type="entry name" value="ABC transporter type 1, transmembrane domain"/>
    <property type="match status" value="1"/>
</dbReference>
<dbReference type="KEGG" id="tle:Tlet_0212"/>
<proteinExistence type="predicted"/>
<keyword evidence="6" id="KW-0067">ATP-binding</keyword>
<dbReference type="FunFam" id="3.40.50.300:FF:000221">
    <property type="entry name" value="Multidrug ABC transporter ATP-binding protein"/>
    <property type="match status" value="1"/>
</dbReference>
<keyword evidence="3" id="KW-1003">Cell membrane</keyword>
<dbReference type="InterPro" id="IPR011527">
    <property type="entry name" value="ABC1_TM_dom"/>
</dbReference>